<protein>
    <submittedName>
        <fullName evidence="1">Uncharacterized protein</fullName>
    </submittedName>
</protein>
<dbReference type="AlphaFoldDB" id="A0A7S3NP98"/>
<dbReference type="SUPFAM" id="SSF52266">
    <property type="entry name" value="SGNH hydrolase"/>
    <property type="match status" value="1"/>
</dbReference>
<evidence type="ECO:0000313" key="1">
    <source>
        <dbReference type="EMBL" id="CAE0373662.1"/>
    </source>
</evidence>
<dbReference type="SUPFAM" id="SSF48452">
    <property type="entry name" value="TPR-like"/>
    <property type="match status" value="1"/>
</dbReference>
<proteinExistence type="predicted"/>
<dbReference type="EMBL" id="HBIJ01022176">
    <property type="protein sequence ID" value="CAE0373662.1"/>
    <property type="molecule type" value="Transcribed_RNA"/>
</dbReference>
<dbReference type="Gene3D" id="1.25.40.10">
    <property type="entry name" value="Tetratricopeptide repeat domain"/>
    <property type="match status" value="1"/>
</dbReference>
<reference evidence="1" key="1">
    <citation type="submission" date="2021-01" db="EMBL/GenBank/DDBJ databases">
        <authorList>
            <person name="Corre E."/>
            <person name="Pelletier E."/>
            <person name="Niang G."/>
            <person name="Scheremetjew M."/>
            <person name="Finn R."/>
            <person name="Kale V."/>
            <person name="Holt S."/>
            <person name="Cochrane G."/>
            <person name="Meng A."/>
            <person name="Brown T."/>
            <person name="Cohen L."/>
        </authorList>
    </citation>
    <scope>NUCLEOTIDE SEQUENCE</scope>
    <source>
        <strain evidence="1">CCMP1510</strain>
    </source>
</reference>
<organism evidence="1">
    <name type="scientific">Aureoumbra lagunensis</name>
    <dbReference type="NCBI Taxonomy" id="44058"/>
    <lineage>
        <taxon>Eukaryota</taxon>
        <taxon>Sar</taxon>
        <taxon>Stramenopiles</taxon>
        <taxon>Ochrophyta</taxon>
        <taxon>Pelagophyceae</taxon>
        <taxon>Pelagomonadales</taxon>
        <taxon>Aureoumbra</taxon>
    </lineage>
</organism>
<sequence>MSKEVSVFVHLEENEGANFTTKMKTSVPFEDVIPCFRSKYEAKTSTVLRERMWFLEDSDGRRLHADDWLGLEAKSDVFIVYEKRKAKEDDEIFEMLNKANEAQAAKKFAEAKQLFESILLRKNYPDAERGLAETLLLAGKPEKAMEVARRLEKNESLIDLYLLARCESATGQKEACLEHCKEALSKEENLNQSIREDINILLAWTLIEMNLTGDALGFVEMVLAKNDQHLEALRCYAKIAHIANKPDDEIKLLLRAVVHSSSLKDHNKLVRRDLAQALEFDPYAMQRLETILNSTDSYAASAYAFLATVAKDFGAIHISVKLLEKGASLRPNYPAYALNLVHALEIVARSNDAISIGLSCLRAHTAIGPLSLVQFYNIAQSEDNILSPQLKWISSDGGYAALQDDDSNHFSKTKITYNENTLDLLAIVFALIKLFFLAGNMAVAKRLIALTESARRASKISLHETSIRNENAYYACVAQLLCVDPERYRWVKTNNDLQIYVLGDSHTLSPAWKRFPLSASSFTSITLVPRLITGLKHWHLRPDCNFYPKRNFYNILNLDHTKEPLASRLGIPPTSSPHAQNSTSTDYVPNGAVVLFILGEIDCREGILLAVQKYRYNDIQHGIDHTARLFVRAANDLVLHKKFKAAFVHPIPPVLDETRSMVIRYNMTLQKLVQESPHLIWLDFFCGFLTDSLALKSEFKLDGTHLHPNYLNVLLQPCIQPHLSRLFPITTTRSST</sequence>
<gene>
    <name evidence="1" type="ORF">ALAG00032_LOCUS14463</name>
</gene>
<accession>A0A7S3NP98</accession>
<dbReference type="InterPro" id="IPR011990">
    <property type="entry name" value="TPR-like_helical_dom_sf"/>
</dbReference>
<name>A0A7S3NP98_9STRA</name>